<feature type="region of interest" description="Disordered" evidence="6">
    <location>
        <begin position="1"/>
        <end position="21"/>
    </location>
</feature>
<evidence type="ECO:0000256" key="5">
    <source>
        <dbReference type="ARBA" id="ARBA00023163"/>
    </source>
</evidence>
<keyword evidence="3" id="KW-0238">DNA-binding</keyword>
<dbReference type="OrthoDB" id="9804543at2"/>
<evidence type="ECO:0000256" key="1">
    <source>
        <dbReference type="ARBA" id="ARBA00022491"/>
    </source>
</evidence>
<name>A0A7Z2GAT5_9BURK</name>
<dbReference type="GO" id="GO:0003700">
    <property type="term" value="F:DNA-binding transcription factor activity"/>
    <property type="evidence" value="ECO:0007669"/>
    <property type="project" value="InterPro"/>
</dbReference>
<dbReference type="CDD" id="cd06124">
    <property type="entry name" value="cupin_NimR-like_N"/>
    <property type="match status" value="1"/>
</dbReference>
<keyword evidence="5" id="KW-0804">Transcription</keyword>
<dbReference type="PRINTS" id="PR00032">
    <property type="entry name" value="HTHARAC"/>
</dbReference>
<evidence type="ECO:0000313" key="8">
    <source>
        <dbReference type="EMBL" id="QGZ58321.1"/>
    </source>
</evidence>
<keyword evidence="2" id="KW-0805">Transcription regulation</keyword>
<gene>
    <name evidence="8" type="ORF">FAZ97_25320</name>
</gene>
<dbReference type="InterPro" id="IPR014710">
    <property type="entry name" value="RmlC-like_jellyroll"/>
</dbReference>
<dbReference type="EMBL" id="CP046911">
    <property type="protein sequence ID" value="QGZ58321.1"/>
    <property type="molecule type" value="Genomic_DNA"/>
</dbReference>
<dbReference type="SUPFAM" id="SSF46689">
    <property type="entry name" value="Homeodomain-like"/>
    <property type="match status" value="1"/>
</dbReference>
<dbReference type="Pfam" id="PF12833">
    <property type="entry name" value="HTH_18"/>
    <property type="match status" value="1"/>
</dbReference>
<dbReference type="SMART" id="SM00342">
    <property type="entry name" value="HTH_ARAC"/>
    <property type="match status" value="1"/>
</dbReference>
<evidence type="ECO:0000259" key="7">
    <source>
        <dbReference type="PROSITE" id="PS01124"/>
    </source>
</evidence>
<dbReference type="InterPro" id="IPR003313">
    <property type="entry name" value="AraC-bd"/>
</dbReference>
<evidence type="ECO:0000256" key="6">
    <source>
        <dbReference type="SAM" id="MobiDB-lite"/>
    </source>
</evidence>
<dbReference type="InterPro" id="IPR020449">
    <property type="entry name" value="Tscrpt_reg_AraC-type_HTH"/>
</dbReference>
<dbReference type="Gene3D" id="2.60.120.10">
    <property type="entry name" value="Jelly Rolls"/>
    <property type="match status" value="1"/>
</dbReference>
<evidence type="ECO:0000256" key="4">
    <source>
        <dbReference type="ARBA" id="ARBA00023159"/>
    </source>
</evidence>
<dbReference type="KEGG" id="pacp:FAZ97_25320"/>
<dbReference type="InterPro" id="IPR011051">
    <property type="entry name" value="RmlC_Cupin_sf"/>
</dbReference>
<dbReference type="Gene3D" id="1.10.10.60">
    <property type="entry name" value="Homeodomain-like"/>
    <property type="match status" value="1"/>
</dbReference>
<keyword evidence="9" id="KW-1185">Reference proteome</keyword>
<protein>
    <submittedName>
        <fullName evidence="8">Helix-turn-helix domain-containing protein</fullName>
    </submittedName>
</protein>
<sequence>MPRHASTQRDHHRDTVPVSSRAVDFPPGHIRPLHHHAAAQLIYAAAGVMVVSSAAGQWVVPPTQAIWMPAYTAHTVRMVNAVAMRTLYIQPDAASGLPERCHTVAISDLLRQLILSAMDITGDYTADSRDGRLMGLLLDELNFLPVLPLHLPLPTHPYLVEICQRILDAPDDKRTLRDWAQVVGVNPKTVQRTFAQQVSMTFGQWRQQARLLMALERLATGQNVLDVALSMGYDSPSAFTSMFRKQLGVVPSEYFRIGE</sequence>
<keyword evidence="1" id="KW-0678">Repressor</keyword>
<dbReference type="GO" id="GO:0043565">
    <property type="term" value="F:sequence-specific DNA binding"/>
    <property type="evidence" value="ECO:0007669"/>
    <property type="project" value="InterPro"/>
</dbReference>
<dbReference type="PANTHER" id="PTHR11019:SF159">
    <property type="entry name" value="TRANSCRIPTIONAL REGULATOR-RELATED"/>
    <property type="match status" value="1"/>
</dbReference>
<dbReference type="PROSITE" id="PS01124">
    <property type="entry name" value="HTH_ARAC_FAMILY_2"/>
    <property type="match status" value="1"/>
</dbReference>
<dbReference type="SUPFAM" id="SSF51182">
    <property type="entry name" value="RmlC-like cupins"/>
    <property type="match status" value="1"/>
</dbReference>
<feature type="domain" description="HTH araC/xylS-type" evidence="7">
    <location>
        <begin position="160"/>
        <end position="257"/>
    </location>
</feature>
<reference evidence="8 9" key="1">
    <citation type="submission" date="2019-12" db="EMBL/GenBank/DDBJ databases">
        <title>Paraburkholderia acidiphila 7Q-K02 sp. nov and Paraburkholderia acidisoli DHF22 sp. nov., two strains isolated from forest soil.</title>
        <authorList>
            <person name="Gao Z."/>
            <person name="Qiu L."/>
        </authorList>
    </citation>
    <scope>NUCLEOTIDE SEQUENCE [LARGE SCALE GENOMIC DNA]</scope>
    <source>
        <strain evidence="8 9">7Q-K02</strain>
    </source>
</reference>
<keyword evidence="4" id="KW-0010">Activator</keyword>
<organism evidence="8 9">
    <name type="scientific">Paraburkholderia acidiphila</name>
    <dbReference type="NCBI Taxonomy" id="2571747"/>
    <lineage>
        <taxon>Bacteria</taxon>
        <taxon>Pseudomonadati</taxon>
        <taxon>Pseudomonadota</taxon>
        <taxon>Betaproteobacteria</taxon>
        <taxon>Burkholderiales</taxon>
        <taxon>Burkholderiaceae</taxon>
        <taxon>Paraburkholderia</taxon>
    </lineage>
</organism>
<evidence type="ECO:0000256" key="2">
    <source>
        <dbReference type="ARBA" id="ARBA00023015"/>
    </source>
</evidence>
<evidence type="ECO:0000313" key="9">
    <source>
        <dbReference type="Proteomes" id="UP000434209"/>
    </source>
</evidence>
<dbReference type="InterPro" id="IPR009057">
    <property type="entry name" value="Homeodomain-like_sf"/>
</dbReference>
<dbReference type="AlphaFoldDB" id="A0A7Z2GAT5"/>
<dbReference type="InterPro" id="IPR018060">
    <property type="entry name" value="HTH_AraC"/>
</dbReference>
<dbReference type="FunFam" id="1.10.10.60:FF:000132">
    <property type="entry name" value="AraC family transcriptional regulator"/>
    <property type="match status" value="1"/>
</dbReference>
<accession>A0A7Z2GAT5</accession>
<evidence type="ECO:0000256" key="3">
    <source>
        <dbReference type="ARBA" id="ARBA00023125"/>
    </source>
</evidence>
<dbReference type="Proteomes" id="UP000434209">
    <property type="component" value="Chromosome 3"/>
</dbReference>
<dbReference type="PANTHER" id="PTHR11019">
    <property type="entry name" value="HTH-TYPE TRANSCRIPTIONAL REGULATOR NIMR"/>
    <property type="match status" value="1"/>
</dbReference>
<proteinExistence type="predicted"/>
<dbReference type="RefSeq" id="WP_158761257.1">
    <property type="nucleotide sequence ID" value="NZ_CP046911.1"/>
</dbReference>
<dbReference type="Pfam" id="PF02311">
    <property type="entry name" value="AraC_binding"/>
    <property type="match status" value="1"/>
</dbReference>